<accession>A0A9W4HN20</accession>
<gene>
    <name evidence="2" type="ORF">POLS_LOCUS3750</name>
</gene>
<organism evidence="2 3">
    <name type="scientific">Penicillium olsonii</name>
    <dbReference type="NCBI Taxonomy" id="99116"/>
    <lineage>
        <taxon>Eukaryota</taxon>
        <taxon>Fungi</taxon>
        <taxon>Dikarya</taxon>
        <taxon>Ascomycota</taxon>
        <taxon>Pezizomycotina</taxon>
        <taxon>Eurotiomycetes</taxon>
        <taxon>Eurotiomycetidae</taxon>
        <taxon>Eurotiales</taxon>
        <taxon>Aspergillaceae</taxon>
        <taxon>Penicillium</taxon>
    </lineage>
</organism>
<keyword evidence="1" id="KW-1133">Transmembrane helix</keyword>
<keyword evidence="1" id="KW-0812">Transmembrane</keyword>
<proteinExistence type="predicted"/>
<dbReference type="OrthoDB" id="4221763at2759"/>
<evidence type="ECO:0000256" key="1">
    <source>
        <dbReference type="SAM" id="Phobius"/>
    </source>
</evidence>
<dbReference type="AlphaFoldDB" id="A0A9W4HN20"/>
<reference evidence="2" key="1">
    <citation type="submission" date="2021-07" db="EMBL/GenBank/DDBJ databases">
        <authorList>
            <person name="Branca A.L. A."/>
        </authorList>
    </citation>
    <scope>NUCLEOTIDE SEQUENCE</scope>
</reference>
<keyword evidence="3" id="KW-1185">Reference proteome</keyword>
<protein>
    <submittedName>
        <fullName evidence="2">Uncharacterized protein</fullName>
    </submittedName>
</protein>
<dbReference type="Proteomes" id="UP001153618">
    <property type="component" value="Unassembled WGS sequence"/>
</dbReference>
<dbReference type="EMBL" id="CAJVOS010000018">
    <property type="protein sequence ID" value="CAG8068523.1"/>
    <property type="molecule type" value="Genomic_DNA"/>
</dbReference>
<evidence type="ECO:0000313" key="2">
    <source>
        <dbReference type="EMBL" id="CAG8068523.1"/>
    </source>
</evidence>
<feature type="transmembrane region" description="Helical" evidence="1">
    <location>
        <begin position="103"/>
        <end position="122"/>
    </location>
</feature>
<evidence type="ECO:0000313" key="3">
    <source>
        <dbReference type="Proteomes" id="UP001153618"/>
    </source>
</evidence>
<comment type="caution">
    <text evidence="2">The sequence shown here is derived from an EMBL/GenBank/DDBJ whole genome shotgun (WGS) entry which is preliminary data.</text>
</comment>
<name>A0A9W4HN20_PENOL</name>
<sequence length="130" mass="14641">MMGAVQTKAIRSPLKPLVMPHRNHWLATVQGLSCHFSVFTDSQPRILLKMSAPMGPILQQISTLPARSRQGLSNLRQRLFQQGERQGKEANLLRTSLNVHRPVWVTAGGGMYTSMAAVYLTLRYMKRVAR</sequence>
<keyword evidence="1" id="KW-0472">Membrane</keyword>